<dbReference type="PATRIC" id="fig|1121318.3.peg.84"/>
<dbReference type="AlphaFoldDB" id="A0A0L6ZEJ9"/>
<evidence type="ECO:0000313" key="3">
    <source>
        <dbReference type="Proteomes" id="UP000037043"/>
    </source>
</evidence>
<comment type="caution">
    <text evidence="2">The sequence shown here is derived from an EMBL/GenBank/DDBJ whole genome shotgun (WGS) entry which is preliminary data.</text>
</comment>
<keyword evidence="3" id="KW-1185">Reference proteome</keyword>
<keyword evidence="1" id="KW-1133">Transmembrane helix</keyword>
<dbReference type="EMBL" id="LHUR01000005">
    <property type="protein sequence ID" value="KOA21414.1"/>
    <property type="molecule type" value="Genomic_DNA"/>
</dbReference>
<evidence type="ECO:0008006" key="4">
    <source>
        <dbReference type="Google" id="ProtNLM"/>
    </source>
</evidence>
<gene>
    <name evidence="2" type="ORF">CLHOM_00850</name>
</gene>
<reference evidence="3" key="1">
    <citation type="submission" date="2015-08" db="EMBL/GenBank/DDBJ databases">
        <title>Genome sequence of the strict anaerobe Clostridium homopropionicum LuHBu1 (DSM 5847T).</title>
        <authorList>
            <person name="Poehlein A."/>
            <person name="Beck M."/>
            <person name="Schiel-Bengelsdorf B."/>
            <person name="Bengelsdorf F.R."/>
            <person name="Daniel R."/>
            <person name="Duerre P."/>
        </authorList>
    </citation>
    <scope>NUCLEOTIDE SEQUENCE [LARGE SCALE GENOMIC DNA]</scope>
    <source>
        <strain evidence="3">DSM 5847</strain>
    </source>
</reference>
<keyword evidence="1" id="KW-0472">Membrane</keyword>
<dbReference type="RefSeq" id="WP_052219697.1">
    <property type="nucleotide sequence ID" value="NZ_LHUR01000005.1"/>
</dbReference>
<proteinExistence type="predicted"/>
<dbReference type="STRING" id="36844.SAMN04488501_105141"/>
<dbReference type="Proteomes" id="UP000037043">
    <property type="component" value="Unassembled WGS sequence"/>
</dbReference>
<sequence length="693" mass="76358">MKLKKVKKGSSFVMIVMVMAVLSILGIAISSLAVTSYRARSLNEVSKKNFYITESGLDKAYAIIGKLVDGAIASGNSYVESAMNDLNLNDEKVIEANKEPGTEGSLFIKDDGSVDEAYIKVYQNSVFRSAYTSFIEGSIRTSVESGNYELSENGSNPQVSVLSSNDELKFAPDKMLIKLESKFKEKDLEKVIHVNYEIGIPEYNSVYYVKSDVTKLPPSNITFLNSISIDGDMIVQGNDVDITGNIFVKGNESSSNKDTKGVILQNNNSNLKITGEMITPSNIVFNGNDNKFTSKGNVYVNNTRVLKVSEGTKIDITGDLNTNDDLEISGKKSQVDIKGGLYAVNEGSGDPNPDKSSSIIINSDDLGSGTSLNITSDVMVAGSSYINLNNNVKYQTGESLSIKGNYKAYAMPLPEGPYSEDKMIFEFLEPLNLVTGFLDGSQFLIKEKSEYFTEFNRLFPGQLTLGGNGIRIGGTIKFNTGALVHDGVIKSWDVINEQDLKEKTIELKRKIYYMGETTESNDNVYNQNSVQVKVANRINFNEMENVRIINQGSNEKELLLLNKDENKSLVILGKDGNDGSSILGDKDIIDLNKDKAKGVIVTKGNVYFCGDIDFSGTIICGGNFVLMDGAKDKILYNKNYVDDLVNKYPDYFDNILNADLITNTDYEVGVDNSVVTDIERDKLIIRKGWELMK</sequence>
<accession>A0A0L6ZEJ9</accession>
<evidence type="ECO:0000256" key="1">
    <source>
        <dbReference type="SAM" id="Phobius"/>
    </source>
</evidence>
<organism evidence="2 3">
    <name type="scientific">Clostridium homopropionicum DSM 5847</name>
    <dbReference type="NCBI Taxonomy" id="1121318"/>
    <lineage>
        <taxon>Bacteria</taxon>
        <taxon>Bacillati</taxon>
        <taxon>Bacillota</taxon>
        <taxon>Clostridia</taxon>
        <taxon>Eubacteriales</taxon>
        <taxon>Clostridiaceae</taxon>
        <taxon>Clostridium</taxon>
    </lineage>
</organism>
<feature type="transmembrane region" description="Helical" evidence="1">
    <location>
        <begin position="12"/>
        <end position="34"/>
    </location>
</feature>
<keyword evidence="1" id="KW-0812">Transmembrane</keyword>
<protein>
    <recommendedName>
        <fullName evidence="4">Type 4 fimbrial biogenesis protein PilX N-terminal domain-containing protein</fullName>
    </recommendedName>
</protein>
<evidence type="ECO:0000313" key="2">
    <source>
        <dbReference type="EMBL" id="KOA21414.1"/>
    </source>
</evidence>
<name>A0A0L6ZEJ9_9CLOT</name>